<evidence type="ECO:0000256" key="1">
    <source>
        <dbReference type="ARBA" id="ARBA00006226"/>
    </source>
</evidence>
<protein>
    <submittedName>
        <fullName evidence="3">RelE/StbE family addiction module toxin</fullName>
    </submittedName>
</protein>
<evidence type="ECO:0000313" key="4">
    <source>
        <dbReference type="Proteomes" id="UP000060487"/>
    </source>
</evidence>
<comment type="caution">
    <text evidence="3">The sequence shown here is derived from an EMBL/GenBank/DDBJ whole genome shotgun (WGS) entry which is preliminary data.</text>
</comment>
<reference evidence="3 4" key="1">
    <citation type="submission" date="2015-11" db="EMBL/GenBank/DDBJ databases">
        <authorList>
            <person name="Lin W."/>
        </authorList>
    </citation>
    <scope>NUCLEOTIDE SEQUENCE [LARGE SCALE GENOMIC DNA]</scope>
    <source>
        <strain evidence="3 4">HCH-1</strain>
    </source>
</reference>
<dbReference type="EMBL" id="LNQR01000071">
    <property type="protein sequence ID" value="KWT84004.1"/>
    <property type="molecule type" value="Genomic_DNA"/>
</dbReference>
<dbReference type="PANTHER" id="PTHR35601:SF1">
    <property type="entry name" value="TOXIN RELE"/>
    <property type="match status" value="1"/>
</dbReference>
<keyword evidence="4" id="KW-1185">Reference proteome</keyword>
<name>A0ABR5SE11_9BACT</name>
<dbReference type="Proteomes" id="UP000060487">
    <property type="component" value="Unassembled WGS sequence"/>
</dbReference>
<sequence length="89" mass="10238">MGVKYRLAFTEQGKKSLSVSDKESGQKVLDKFKRLIENIESLSHISLHGKHSGLFKLRVGDYRAIYDIDRANKIVVVHKIGHRKDVYKL</sequence>
<accession>A0ABR5SE11</accession>
<keyword evidence="2" id="KW-1277">Toxin-antitoxin system</keyword>
<dbReference type="Gene3D" id="3.30.2310.20">
    <property type="entry name" value="RelE-like"/>
    <property type="match status" value="1"/>
</dbReference>
<proteinExistence type="inferred from homology"/>
<dbReference type="PANTHER" id="PTHR35601">
    <property type="entry name" value="TOXIN RELE"/>
    <property type="match status" value="1"/>
</dbReference>
<evidence type="ECO:0000256" key="2">
    <source>
        <dbReference type="ARBA" id="ARBA00022649"/>
    </source>
</evidence>
<dbReference type="InterPro" id="IPR035093">
    <property type="entry name" value="RelE/ParE_toxin_dom_sf"/>
</dbReference>
<dbReference type="Pfam" id="PF05016">
    <property type="entry name" value="ParE_toxin"/>
    <property type="match status" value="1"/>
</dbReference>
<dbReference type="NCBIfam" id="TIGR02385">
    <property type="entry name" value="RelE_StbE"/>
    <property type="match status" value="1"/>
</dbReference>
<dbReference type="InterPro" id="IPR007712">
    <property type="entry name" value="RelE/ParE_toxin"/>
</dbReference>
<comment type="similarity">
    <text evidence="1">Belongs to the RelE toxin family.</text>
</comment>
<organism evidence="3 4">
    <name type="scientific">Candidatus Magnetominusculus xianensis</name>
    <dbReference type="NCBI Taxonomy" id="1748249"/>
    <lineage>
        <taxon>Bacteria</taxon>
        <taxon>Pseudomonadati</taxon>
        <taxon>Nitrospirota</taxon>
        <taxon>Nitrospiria</taxon>
        <taxon>Nitrospirales</taxon>
        <taxon>Nitrospiraceae</taxon>
        <taxon>Candidatus Magnetominusculus</taxon>
    </lineage>
</organism>
<gene>
    <name evidence="3" type="ORF">ASN18_2109</name>
</gene>
<dbReference type="RefSeq" id="WP_085052711.1">
    <property type="nucleotide sequence ID" value="NZ_LNQR01000071.1"/>
</dbReference>
<dbReference type="SUPFAM" id="SSF143011">
    <property type="entry name" value="RelE-like"/>
    <property type="match status" value="1"/>
</dbReference>
<evidence type="ECO:0000313" key="3">
    <source>
        <dbReference type="EMBL" id="KWT84004.1"/>
    </source>
</evidence>